<feature type="compositionally biased region" description="Polar residues" evidence="1">
    <location>
        <begin position="270"/>
        <end position="284"/>
    </location>
</feature>
<sequence length="438" mass="46882">MTGGMVMARSRTAPPGTGSGSSLTTLEDRSSQDDLLTPATITTPSSRTFYRQQPQSRDKLNKSDDLLLDKDPVVDHLALTPAGSAALDLNQSKDNSSNNGSSGKMNGSTSAGTMKTTLSTRKTYSLARTRAPSPPCVITGFCSISKSPIKSSGEPSPQDFLGEADLPYPLPSTLHDRQTRQRKRAEQLRQLKIREECEAKEKNDSINNNRRRAIRRRVNSYSAGMVYSSASSASSASTSSTSQHALSPPSSSSSCSSSTPNSPAVFSDSPRMQPQSEQSSTTCFRSAAWHQQRLSLNQHLKLSPSSPTRGSSSANNIHLLNRHSTSNIGQPSKDKLAILSELSSPPSRPHRKVAFDLENIQVFEYDVSGGDDWSPSSESGPSSSTIPPASTNGRDSYVRYCPPSDCSSSSGSSDEESSSPSPPRALTPTRDLKSKASS</sequence>
<feature type="compositionally biased region" description="Basic and acidic residues" evidence="1">
    <location>
        <begin position="174"/>
        <end position="184"/>
    </location>
</feature>
<organism evidence="2 3">
    <name type="scientific">Linnemannia hyalina</name>
    <dbReference type="NCBI Taxonomy" id="64524"/>
    <lineage>
        <taxon>Eukaryota</taxon>
        <taxon>Fungi</taxon>
        <taxon>Fungi incertae sedis</taxon>
        <taxon>Mucoromycota</taxon>
        <taxon>Mortierellomycotina</taxon>
        <taxon>Mortierellomycetes</taxon>
        <taxon>Mortierellales</taxon>
        <taxon>Mortierellaceae</taxon>
        <taxon>Linnemannia</taxon>
    </lineage>
</organism>
<dbReference type="EMBL" id="JAHRHY010000006">
    <property type="protein sequence ID" value="KAG9068896.1"/>
    <property type="molecule type" value="Genomic_DNA"/>
</dbReference>
<accession>A0A9P7Y064</accession>
<reference evidence="2" key="1">
    <citation type="submission" date="2021-06" db="EMBL/GenBank/DDBJ databases">
        <title>Genome Sequence of Mortierella hyaline Strain SCG-10, a Cold-Adapted, Nitrate-Reducing Fungus Isolated from Soil in Minnesota, USA.</title>
        <authorList>
            <person name="Aldossari N."/>
        </authorList>
    </citation>
    <scope>NUCLEOTIDE SEQUENCE</scope>
    <source>
        <strain evidence="2">SCG-10</strain>
    </source>
</reference>
<name>A0A9P7Y064_9FUNG</name>
<evidence type="ECO:0000313" key="3">
    <source>
        <dbReference type="Proteomes" id="UP000707451"/>
    </source>
</evidence>
<comment type="caution">
    <text evidence="2">The sequence shown here is derived from an EMBL/GenBank/DDBJ whole genome shotgun (WGS) entry which is preliminary data.</text>
</comment>
<keyword evidence="3" id="KW-1185">Reference proteome</keyword>
<protein>
    <submittedName>
        <fullName evidence="2">Uncharacterized protein</fullName>
    </submittedName>
</protein>
<dbReference type="AlphaFoldDB" id="A0A9P7Y064"/>
<feature type="region of interest" description="Disordered" evidence="1">
    <location>
        <begin position="368"/>
        <end position="438"/>
    </location>
</feature>
<feature type="region of interest" description="Disordered" evidence="1">
    <location>
        <begin position="1"/>
        <end position="64"/>
    </location>
</feature>
<feature type="compositionally biased region" description="Polar residues" evidence="1">
    <location>
        <begin position="385"/>
        <end position="394"/>
    </location>
</feature>
<evidence type="ECO:0000313" key="2">
    <source>
        <dbReference type="EMBL" id="KAG9068896.1"/>
    </source>
</evidence>
<dbReference type="OrthoDB" id="2448966at2759"/>
<feature type="region of interest" description="Disordered" evidence="1">
    <location>
        <begin position="232"/>
        <end position="284"/>
    </location>
</feature>
<evidence type="ECO:0000256" key="1">
    <source>
        <dbReference type="SAM" id="MobiDB-lite"/>
    </source>
</evidence>
<feature type="region of interest" description="Disordered" evidence="1">
    <location>
        <begin position="147"/>
        <end position="184"/>
    </location>
</feature>
<gene>
    <name evidence="2" type="ORF">KI688_011187</name>
</gene>
<feature type="region of interest" description="Disordered" evidence="1">
    <location>
        <begin position="85"/>
        <end position="117"/>
    </location>
</feature>
<feature type="compositionally biased region" description="Low complexity" evidence="1">
    <location>
        <begin position="368"/>
        <end position="384"/>
    </location>
</feature>
<feature type="compositionally biased region" description="Low complexity" evidence="1">
    <location>
        <begin position="232"/>
        <end position="263"/>
    </location>
</feature>
<feature type="compositionally biased region" description="Low complexity" evidence="1">
    <location>
        <begin position="90"/>
        <end position="110"/>
    </location>
</feature>
<feature type="compositionally biased region" description="Low complexity" evidence="1">
    <location>
        <begin position="401"/>
        <end position="412"/>
    </location>
</feature>
<dbReference type="Proteomes" id="UP000707451">
    <property type="component" value="Unassembled WGS sequence"/>
</dbReference>
<proteinExistence type="predicted"/>
<feature type="compositionally biased region" description="Polar residues" evidence="1">
    <location>
        <begin position="39"/>
        <end position="55"/>
    </location>
</feature>